<dbReference type="PANTHER" id="PTHR35043">
    <property type="entry name" value="TRANSCRIPTION FACTOR DOMAIN-CONTAINING PROTEIN"/>
    <property type="match status" value="1"/>
</dbReference>
<feature type="transmembrane region" description="Helical" evidence="1">
    <location>
        <begin position="66"/>
        <end position="87"/>
    </location>
</feature>
<keyword evidence="1" id="KW-0812">Transmembrane</keyword>
<accession>A0A7H8RC85</accession>
<reference evidence="3" key="1">
    <citation type="submission" date="2020-06" db="EMBL/GenBank/DDBJ databases">
        <title>A chromosome-scale genome assembly of Talaromyces rugulosus W13939.</title>
        <authorList>
            <person name="Wang B."/>
            <person name="Guo L."/>
            <person name="Ye K."/>
            <person name="Wang L."/>
        </authorList>
    </citation>
    <scope>NUCLEOTIDE SEQUENCE [LARGE SCALE GENOMIC DNA]</scope>
    <source>
        <strain evidence="3">W13939</strain>
    </source>
</reference>
<dbReference type="RefSeq" id="XP_035349269.1">
    <property type="nucleotide sequence ID" value="XM_035493376.1"/>
</dbReference>
<gene>
    <name evidence="2" type="ORF">TRUGW13939_10263</name>
</gene>
<dbReference type="GeneID" id="55997744"/>
<keyword evidence="1" id="KW-1133">Transmembrane helix</keyword>
<feature type="transmembrane region" description="Helical" evidence="1">
    <location>
        <begin position="349"/>
        <end position="367"/>
    </location>
</feature>
<proteinExistence type="predicted"/>
<dbReference type="OrthoDB" id="4227396at2759"/>
<feature type="transmembrane region" description="Helical" evidence="1">
    <location>
        <begin position="379"/>
        <end position="405"/>
    </location>
</feature>
<organism evidence="2 3">
    <name type="scientific">Talaromyces rugulosus</name>
    <name type="common">Penicillium rugulosum</name>
    <dbReference type="NCBI Taxonomy" id="121627"/>
    <lineage>
        <taxon>Eukaryota</taxon>
        <taxon>Fungi</taxon>
        <taxon>Dikarya</taxon>
        <taxon>Ascomycota</taxon>
        <taxon>Pezizomycotina</taxon>
        <taxon>Eurotiomycetes</taxon>
        <taxon>Eurotiomycetidae</taxon>
        <taxon>Eurotiales</taxon>
        <taxon>Trichocomaceae</taxon>
        <taxon>Talaromyces</taxon>
        <taxon>Talaromyces sect. Islandici</taxon>
    </lineage>
</organism>
<name>A0A7H8RC85_TALRU</name>
<keyword evidence="3" id="KW-1185">Reference proteome</keyword>
<evidence type="ECO:0000256" key="1">
    <source>
        <dbReference type="SAM" id="Phobius"/>
    </source>
</evidence>
<evidence type="ECO:0000313" key="2">
    <source>
        <dbReference type="EMBL" id="QKX63095.1"/>
    </source>
</evidence>
<feature type="transmembrane region" description="Helical" evidence="1">
    <location>
        <begin position="224"/>
        <end position="243"/>
    </location>
</feature>
<keyword evidence="1" id="KW-0472">Membrane</keyword>
<feature type="transmembrane region" description="Helical" evidence="1">
    <location>
        <begin position="249"/>
        <end position="270"/>
    </location>
</feature>
<protein>
    <submittedName>
        <fullName evidence="2">Uncharacterized protein</fullName>
    </submittedName>
</protein>
<dbReference type="PANTHER" id="PTHR35043:SF8">
    <property type="entry name" value="DUF4220 DOMAIN-CONTAINING PROTEIN"/>
    <property type="match status" value="1"/>
</dbReference>
<dbReference type="EMBL" id="CP055902">
    <property type="protein sequence ID" value="QKX63095.1"/>
    <property type="molecule type" value="Genomic_DNA"/>
</dbReference>
<evidence type="ECO:0000313" key="3">
    <source>
        <dbReference type="Proteomes" id="UP000509510"/>
    </source>
</evidence>
<dbReference type="KEGG" id="trg:TRUGW13939_10263"/>
<dbReference type="Proteomes" id="UP000509510">
    <property type="component" value="Chromosome V"/>
</dbReference>
<dbReference type="AlphaFoldDB" id="A0A7H8RC85"/>
<sequence length="556" mass="64119">MASGAVNGSETLPNDLVGWQGNSDRRGTLEILFSCLVTILACTWSVQHLNLPARKDTWLQRGLRKIWWTLITILFPELLLALGWAEFRAALRSMDTMYECTKFRIVRPDWLYYLRWIFPKRRDKDEENNHEAKKPEWTLAHSYYANMGGYLLCMEKAQYAGPTRQVIGMFGLSDEDIDISQRYFELCVLTPDQLTQYFRSHDPSPRPGDWLSREEIEDKGKSSLFTKTFAVTQLLYILFSVLVRWSRHLAVSQLELLTLAFGICGVFNYLARWFKPKDVEAHTRLWLQGIDMDDEKRMKQLHEAAFDLSTATLTSIIKTLRRLENGKIEKRLRIPNDSITGVQRKVPNVLYILCICTMLMGGFHLIAWDFTFPTVVEIYLWRASCFVLIGVPLVPLIGVPIWRAFAWKKTRDQFRASAIRALQKHQTQASDSGQVQEALKKLIQAEESTTWRAIFTWKPPHTVDEFEAEQRSMLKAFPQLKVVMKGIPLEYVEVADRIDFWTPEDFHSVSEITLVVTGTLYCIARLITIAVALGTLRAMPDSTYTATWTNVIPNVT</sequence>
<feature type="transmembrane region" description="Helical" evidence="1">
    <location>
        <begin position="29"/>
        <end position="46"/>
    </location>
</feature>